<name>A0A4Y2HJM0_ARAVE</name>
<keyword evidence="3" id="KW-1185">Reference proteome</keyword>
<evidence type="ECO:0000313" key="3">
    <source>
        <dbReference type="Proteomes" id="UP000499080"/>
    </source>
</evidence>
<dbReference type="Proteomes" id="UP000499080">
    <property type="component" value="Unassembled WGS sequence"/>
</dbReference>
<evidence type="ECO:0000256" key="1">
    <source>
        <dbReference type="SAM" id="MobiDB-lite"/>
    </source>
</evidence>
<feature type="region of interest" description="Disordered" evidence="1">
    <location>
        <begin position="1"/>
        <end position="21"/>
    </location>
</feature>
<accession>A0A4Y2HJM0</accession>
<dbReference type="EMBL" id="BGPR01001982">
    <property type="protein sequence ID" value="GBM65545.1"/>
    <property type="molecule type" value="Genomic_DNA"/>
</dbReference>
<reference evidence="2 3" key="1">
    <citation type="journal article" date="2019" name="Sci. Rep.">
        <title>Orb-weaving spider Araneus ventricosus genome elucidates the spidroin gene catalogue.</title>
        <authorList>
            <person name="Kono N."/>
            <person name="Nakamura H."/>
            <person name="Ohtoshi R."/>
            <person name="Moran D.A.P."/>
            <person name="Shinohara A."/>
            <person name="Yoshida Y."/>
            <person name="Fujiwara M."/>
            <person name="Mori M."/>
            <person name="Tomita M."/>
            <person name="Arakawa K."/>
        </authorList>
    </citation>
    <scope>NUCLEOTIDE SEQUENCE [LARGE SCALE GENOMIC DNA]</scope>
</reference>
<sequence>MTRTTPKLAPPLQTSTPHQREDVWPLEGRVMVWRKPNQQMLTKNSCGTVLHGGGGVMVCMSATDVGNLRFIEGNVDKCMYRNILKQNVLNRAEKLSLGTTFTFQRDNDPKHASKICQEWCLYHVK</sequence>
<evidence type="ECO:0000313" key="2">
    <source>
        <dbReference type="EMBL" id="GBM65545.1"/>
    </source>
</evidence>
<comment type="caution">
    <text evidence="2">The sequence shown here is derived from an EMBL/GenBank/DDBJ whole genome shotgun (WGS) entry which is preliminary data.</text>
</comment>
<protein>
    <recommendedName>
        <fullName evidence="4">Transposable element Tcb1 transposase</fullName>
    </recommendedName>
</protein>
<dbReference type="Gene3D" id="3.30.420.10">
    <property type="entry name" value="Ribonuclease H-like superfamily/Ribonuclease H"/>
    <property type="match status" value="1"/>
</dbReference>
<dbReference type="AlphaFoldDB" id="A0A4Y2HJM0"/>
<proteinExistence type="predicted"/>
<dbReference type="GO" id="GO:0003676">
    <property type="term" value="F:nucleic acid binding"/>
    <property type="evidence" value="ECO:0007669"/>
    <property type="project" value="InterPro"/>
</dbReference>
<gene>
    <name evidence="2" type="ORF">AVEN_83392_1</name>
</gene>
<organism evidence="2 3">
    <name type="scientific">Araneus ventricosus</name>
    <name type="common">Orbweaver spider</name>
    <name type="synonym">Epeira ventricosa</name>
    <dbReference type="NCBI Taxonomy" id="182803"/>
    <lineage>
        <taxon>Eukaryota</taxon>
        <taxon>Metazoa</taxon>
        <taxon>Ecdysozoa</taxon>
        <taxon>Arthropoda</taxon>
        <taxon>Chelicerata</taxon>
        <taxon>Arachnida</taxon>
        <taxon>Araneae</taxon>
        <taxon>Araneomorphae</taxon>
        <taxon>Entelegynae</taxon>
        <taxon>Araneoidea</taxon>
        <taxon>Araneidae</taxon>
        <taxon>Araneus</taxon>
    </lineage>
</organism>
<dbReference type="OrthoDB" id="3263820at2759"/>
<dbReference type="InterPro" id="IPR036397">
    <property type="entry name" value="RNaseH_sf"/>
</dbReference>
<evidence type="ECO:0008006" key="4">
    <source>
        <dbReference type="Google" id="ProtNLM"/>
    </source>
</evidence>